<dbReference type="Pfam" id="PF08711">
    <property type="entry name" value="Med26"/>
    <property type="match status" value="1"/>
</dbReference>
<dbReference type="GO" id="GO:0005634">
    <property type="term" value="C:nucleus"/>
    <property type="evidence" value="ECO:0007669"/>
    <property type="project" value="UniProtKB-SubCell"/>
</dbReference>
<dbReference type="EMBL" id="CAJNNV010028770">
    <property type="protein sequence ID" value="CAE8625683.1"/>
    <property type="molecule type" value="Genomic_DNA"/>
</dbReference>
<keyword evidence="8" id="KW-1185">Reference proteome</keyword>
<dbReference type="InterPro" id="IPR051037">
    <property type="entry name" value="RNAPII_TF_IWS1"/>
</dbReference>
<dbReference type="PROSITE" id="PS51319">
    <property type="entry name" value="TFIIS_N"/>
    <property type="match status" value="1"/>
</dbReference>
<feature type="compositionally biased region" description="Basic and acidic residues" evidence="3">
    <location>
        <begin position="187"/>
        <end position="204"/>
    </location>
</feature>
<feature type="domain" description="TFIIS N-terminal" evidence="4">
    <location>
        <begin position="393"/>
        <end position="472"/>
    </location>
</feature>
<dbReference type="InterPro" id="IPR017923">
    <property type="entry name" value="TFIIS_N"/>
</dbReference>
<dbReference type="PANTHER" id="PTHR46010:SF1">
    <property type="entry name" value="PROTEIN IWS1 HOMOLOG"/>
    <property type="match status" value="1"/>
</dbReference>
<feature type="region of interest" description="Disordered" evidence="3">
    <location>
        <begin position="482"/>
        <end position="503"/>
    </location>
</feature>
<accession>A0A813LJI3</accession>
<evidence type="ECO:0000313" key="8">
    <source>
        <dbReference type="Proteomes" id="UP000654075"/>
    </source>
</evidence>
<evidence type="ECO:0000256" key="2">
    <source>
        <dbReference type="PROSITE-ProRule" id="PRU00649"/>
    </source>
</evidence>
<keyword evidence="2" id="KW-0539">Nucleus</keyword>
<proteinExistence type="inferred from homology"/>
<evidence type="ECO:0000259" key="4">
    <source>
        <dbReference type="PROSITE" id="PS51319"/>
    </source>
</evidence>
<evidence type="ECO:0000313" key="6">
    <source>
        <dbReference type="EMBL" id="CAE8730463.1"/>
    </source>
</evidence>
<gene>
    <name evidence="5" type="ORF">PGLA1383_LOCUS42665</name>
    <name evidence="6" type="ORF">PGLA2088_LOCUS45754</name>
</gene>
<dbReference type="OrthoDB" id="21124at2759"/>
<feature type="compositionally biased region" description="Basic and acidic residues" evidence="3">
    <location>
        <begin position="29"/>
        <end position="39"/>
    </location>
</feature>
<dbReference type="AlphaFoldDB" id="A0A813LJI3"/>
<evidence type="ECO:0000256" key="1">
    <source>
        <dbReference type="ARBA" id="ARBA00037992"/>
    </source>
</evidence>
<dbReference type="OMA" id="HTHKDET"/>
<feature type="compositionally biased region" description="Basic residues" evidence="3">
    <location>
        <begin position="176"/>
        <end position="186"/>
    </location>
</feature>
<feature type="region of interest" description="Disordered" evidence="3">
    <location>
        <begin position="1"/>
        <end position="204"/>
    </location>
</feature>
<evidence type="ECO:0000313" key="7">
    <source>
        <dbReference type="Proteomes" id="UP000626109"/>
    </source>
</evidence>
<feature type="compositionally biased region" description="Basic and acidic residues" evidence="3">
    <location>
        <begin position="127"/>
        <end position="137"/>
    </location>
</feature>
<dbReference type="Proteomes" id="UP000654075">
    <property type="component" value="Unassembled WGS sequence"/>
</dbReference>
<name>A0A813LJI3_POLGL</name>
<evidence type="ECO:0000256" key="3">
    <source>
        <dbReference type="SAM" id="MobiDB-lite"/>
    </source>
</evidence>
<dbReference type="Gene3D" id="1.20.930.10">
    <property type="entry name" value="Conserved domain common to transcription factors TFIIS, elongin A, CRSP70"/>
    <property type="match status" value="1"/>
</dbReference>
<comment type="subcellular location">
    <subcellularLocation>
        <location evidence="2">Nucleus</location>
    </subcellularLocation>
</comment>
<dbReference type="InterPro" id="IPR035441">
    <property type="entry name" value="TFIIS/LEDGF_dom_sf"/>
</dbReference>
<organism evidence="6 7">
    <name type="scientific">Polarella glacialis</name>
    <name type="common">Dinoflagellate</name>
    <dbReference type="NCBI Taxonomy" id="89957"/>
    <lineage>
        <taxon>Eukaryota</taxon>
        <taxon>Sar</taxon>
        <taxon>Alveolata</taxon>
        <taxon>Dinophyceae</taxon>
        <taxon>Suessiales</taxon>
        <taxon>Suessiaceae</taxon>
        <taxon>Polarella</taxon>
    </lineage>
</organism>
<comment type="similarity">
    <text evidence="1">Belongs to the IWS1 family.</text>
</comment>
<protein>
    <recommendedName>
        <fullName evidence="4">TFIIS N-terminal domain-containing protein</fullName>
    </recommendedName>
</protein>
<comment type="caution">
    <text evidence="6">The sequence shown here is derived from an EMBL/GenBank/DDBJ whole genome shotgun (WGS) entry which is preliminary data.</text>
</comment>
<dbReference type="PANTHER" id="PTHR46010">
    <property type="entry name" value="PROTEIN IWS1 HOMOLOG"/>
    <property type="match status" value="1"/>
</dbReference>
<feature type="compositionally biased region" description="Basic and acidic residues" evidence="3">
    <location>
        <begin position="158"/>
        <end position="175"/>
    </location>
</feature>
<evidence type="ECO:0000313" key="5">
    <source>
        <dbReference type="EMBL" id="CAE8625683.1"/>
    </source>
</evidence>
<sequence>MATDDALNWDEVFGDAGPEDAAADAPAGSDKEAVGEKKDKKDKKEKKDKSDKKEKKKKDKKEKVAEPIVPAPEVLGHDKRDKKAKKNKKDKKEDTEKSAQAAQPQPLPVPVPEVHTPILPVQSLGEDSQRDTRDKKEKKNKKEKRDKLGSAAAEDDGEKLVKNDKKEKKDKDKKEKKEKKDKKRKAHEMDSENPVDHDQQAHEAMADMFGEDMFGEETLPGLGAADADAKVDEEDRDEFDEMLTGLMQNADEPGGVGSDAVGTPGSNFGFSSAAPGTANSASNMIGGTARRFKKNRVKKTSQMDSKEWEPLGPRWQSVLDSIRPKRGLTIRDADVHTYVEDFIKLMVEIAEKDLEDLSAGKPMLRKMEMLPKAVEVMEKFHFADAFVTYGGCRALAMWLRDLPNGEMPNVHLRSALLRCMERLPITKDALQNCDPPLGKVVVKLQQNPKETVGNRKLAAQLVQRWLRQVLTPKPEDRSLDSLIAGEEEERTGNITRPEEETDESLKLLEEDSAKRMHPTIPIIKGHEYVVRPVPTDQPVPRHKDSLESNRGKLAEVLKAMSRPNKKAYRPYSVSIAGRTLNAH</sequence>
<dbReference type="GO" id="GO:0016973">
    <property type="term" value="P:poly(A)+ mRNA export from nucleus"/>
    <property type="evidence" value="ECO:0007669"/>
    <property type="project" value="TreeGrafter"/>
</dbReference>
<dbReference type="EMBL" id="CAJNNW010035843">
    <property type="protein sequence ID" value="CAE8730463.1"/>
    <property type="molecule type" value="Genomic_DNA"/>
</dbReference>
<dbReference type="Proteomes" id="UP000626109">
    <property type="component" value="Unassembled WGS sequence"/>
</dbReference>
<reference evidence="6" key="1">
    <citation type="submission" date="2021-02" db="EMBL/GenBank/DDBJ databases">
        <authorList>
            <person name="Dougan E. K."/>
            <person name="Rhodes N."/>
            <person name="Thang M."/>
            <person name="Chan C."/>
        </authorList>
    </citation>
    <scope>NUCLEOTIDE SEQUENCE</scope>
</reference>